<accession>A0AAE3E3H3</accession>
<proteinExistence type="predicted"/>
<dbReference type="Pfam" id="PF09551">
    <property type="entry name" value="Spore_II_R"/>
    <property type="match status" value="1"/>
</dbReference>
<sequence length="200" mass="22638">MTHRKKLTIFLLAVATLFTFVLLIHPYRKNDSSLLSDKLLRFRVLADSDSSIDQYEKNELSKKMITLLSPALSDIKTKEEALTLLRESLPFLNAYCNYVLSDYGAQNYASCTLGSHLFPYKTYGNYQFPAGIYDTLLVTIGSGRGSNWWCLAFPPLCFANEAFIDVPDSSSQTLFDLLGPDLFDEICQKEKPKLTLGLFF</sequence>
<reference evidence="1 2" key="1">
    <citation type="submission" date="2021-10" db="EMBL/GenBank/DDBJ databases">
        <title>Anaerobic single-cell dispensing facilitates the cultivation of human gut bacteria.</title>
        <authorList>
            <person name="Afrizal A."/>
        </authorList>
    </citation>
    <scope>NUCLEOTIDE SEQUENCE [LARGE SCALE GENOMIC DNA]</scope>
    <source>
        <strain evidence="1 2">CLA-AA-H224</strain>
    </source>
</reference>
<evidence type="ECO:0000313" key="2">
    <source>
        <dbReference type="Proteomes" id="UP001198200"/>
    </source>
</evidence>
<evidence type="ECO:0000313" key="1">
    <source>
        <dbReference type="EMBL" id="MCC2221508.1"/>
    </source>
</evidence>
<dbReference type="AlphaFoldDB" id="A0AAE3E3H3"/>
<comment type="caution">
    <text evidence="1">The sequence shown here is derived from an EMBL/GenBank/DDBJ whole genome shotgun (WGS) entry which is preliminary data.</text>
</comment>
<keyword evidence="2" id="KW-1185">Reference proteome</keyword>
<dbReference type="RefSeq" id="WP_118612296.1">
    <property type="nucleotide sequence ID" value="NZ_JAJEQN010000015.1"/>
</dbReference>
<dbReference type="EMBL" id="JAJEQN010000015">
    <property type="protein sequence ID" value="MCC2221508.1"/>
    <property type="molecule type" value="Genomic_DNA"/>
</dbReference>
<protein>
    <submittedName>
        <fullName evidence="1">Stage II sporulation protein R</fullName>
    </submittedName>
</protein>
<dbReference type="Proteomes" id="UP001198200">
    <property type="component" value="Unassembled WGS sequence"/>
</dbReference>
<name>A0AAE3E3H3_9FIRM</name>
<dbReference type="InterPro" id="IPR014202">
    <property type="entry name" value="Spore_II_R"/>
</dbReference>
<organism evidence="1 2">
    <name type="scientific">Anthropogastromicrobium aceti</name>
    <dbReference type="NCBI Taxonomy" id="2981768"/>
    <lineage>
        <taxon>Bacteria</taxon>
        <taxon>Bacillati</taxon>
        <taxon>Bacillota</taxon>
        <taxon>Clostridia</taxon>
        <taxon>Lachnospirales</taxon>
        <taxon>Lachnospiraceae</taxon>
        <taxon>Anthropogastromicrobium</taxon>
    </lineage>
</organism>
<gene>
    <name evidence="1" type="ORF">LKD48_07645</name>
</gene>